<dbReference type="InterPro" id="IPR050695">
    <property type="entry name" value="N-acetylmuramoyl_amidase_3"/>
</dbReference>
<dbReference type="GO" id="GO:0030288">
    <property type="term" value="C:outer membrane-bounded periplasmic space"/>
    <property type="evidence" value="ECO:0007669"/>
    <property type="project" value="TreeGrafter"/>
</dbReference>
<feature type="domain" description="MurNAc-LAA" evidence="2">
    <location>
        <begin position="248"/>
        <end position="361"/>
    </location>
</feature>
<gene>
    <name evidence="3" type="ORF">SAMN03080614_101024</name>
</gene>
<evidence type="ECO:0000313" key="4">
    <source>
        <dbReference type="Proteomes" id="UP000243819"/>
    </source>
</evidence>
<evidence type="ECO:0000256" key="1">
    <source>
        <dbReference type="ARBA" id="ARBA00022801"/>
    </source>
</evidence>
<protein>
    <submittedName>
        <fullName evidence="3">N-acetylmuramoyl-L-alanine amidase</fullName>
    </submittedName>
</protein>
<dbReference type="Proteomes" id="UP000243819">
    <property type="component" value="Unassembled WGS sequence"/>
</dbReference>
<reference evidence="4" key="1">
    <citation type="submission" date="2016-10" db="EMBL/GenBank/DDBJ databases">
        <authorList>
            <person name="Varghese N."/>
            <person name="Submissions S."/>
        </authorList>
    </citation>
    <scope>NUCLEOTIDE SEQUENCE [LARGE SCALE GENOMIC DNA]</scope>
    <source>
        <strain evidence="4">DSM 13577</strain>
    </source>
</reference>
<accession>A0A1H9ZKI8</accession>
<sequence>MRNRNLFTRKRPTNKKKLLTLFFLLISFSIFIFLLSFLNSQEESTSSLKRKLKIPTDSKNVVQEIPKTGLPQENYFLGVTGFQEGTNNFIRFNFTNLEKSEVKVVDSKENIKITVTNVQNAAEFSNGSHLLSHVTIDVKGQTITFLLDKRPLEGRGQRYLIQQAPQYIQFKLLSPGLEGKRIVIDPGHGGIDPGAVGSTGITEKEVVLPIALKLKGLLEEKGAEVILTRYSDERPFPGTYHNDLIKRVEFAANFNADMFISLHNNANDIKSVRGIETLYNANTFNGLQSRELAILVQQHLVSAFGARDRGVVNRNSIQLRGKNFISVLPEILFITNPEDEKIILRADFAEKAAQTLFNAIKEYYSN</sequence>
<dbReference type="PANTHER" id="PTHR30404:SF0">
    <property type="entry name" value="N-ACETYLMURAMOYL-L-ALANINE AMIDASE AMIC"/>
    <property type="match status" value="1"/>
</dbReference>
<dbReference type="CDD" id="cd02696">
    <property type="entry name" value="MurNAc-LAA"/>
    <property type="match status" value="1"/>
</dbReference>
<organism evidence="3 4">
    <name type="scientific">Anaerobranca gottschalkii DSM 13577</name>
    <dbReference type="NCBI Taxonomy" id="1120990"/>
    <lineage>
        <taxon>Bacteria</taxon>
        <taxon>Bacillati</taxon>
        <taxon>Bacillota</taxon>
        <taxon>Clostridia</taxon>
        <taxon>Eubacteriales</taxon>
        <taxon>Proteinivoracaceae</taxon>
        <taxon>Anaerobranca</taxon>
    </lineage>
</organism>
<dbReference type="InterPro" id="IPR002508">
    <property type="entry name" value="MurNAc-LAA_cat"/>
</dbReference>
<dbReference type="STRING" id="1120990.SAMN03080614_101024"/>
<dbReference type="AlphaFoldDB" id="A0A1H9ZKI8"/>
<evidence type="ECO:0000313" key="3">
    <source>
        <dbReference type="EMBL" id="SES82046.1"/>
    </source>
</evidence>
<dbReference type="GO" id="GO:0009253">
    <property type="term" value="P:peptidoglycan catabolic process"/>
    <property type="evidence" value="ECO:0007669"/>
    <property type="project" value="InterPro"/>
</dbReference>
<dbReference type="Gene3D" id="3.40.630.40">
    <property type="entry name" value="Zn-dependent exopeptidases"/>
    <property type="match status" value="1"/>
</dbReference>
<keyword evidence="1" id="KW-0378">Hydrolase</keyword>
<proteinExistence type="predicted"/>
<dbReference type="EMBL" id="FOIF01000010">
    <property type="protein sequence ID" value="SES82046.1"/>
    <property type="molecule type" value="Genomic_DNA"/>
</dbReference>
<dbReference type="SUPFAM" id="SSF53187">
    <property type="entry name" value="Zn-dependent exopeptidases"/>
    <property type="match status" value="1"/>
</dbReference>
<dbReference type="GO" id="GO:0008745">
    <property type="term" value="F:N-acetylmuramoyl-L-alanine amidase activity"/>
    <property type="evidence" value="ECO:0007669"/>
    <property type="project" value="InterPro"/>
</dbReference>
<dbReference type="PANTHER" id="PTHR30404">
    <property type="entry name" value="N-ACETYLMURAMOYL-L-ALANINE AMIDASE"/>
    <property type="match status" value="1"/>
</dbReference>
<dbReference type="RefSeq" id="WP_091349559.1">
    <property type="nucleotide sequence ID" value="NZ_FOIF01000010.1"/>
</dbReference>
<dbReference type="Pfam" id="PF01520">
    <property type="entry name" value="Amidase_3"/>
    <property type="match status" value="1"/>
</dbReference>
<name>A0A1H9ZKI8_9FIRM</name>
<dbReference type="OrthoDB" id="9813450at2"/>
<evidence type="ECO:0000259" key="2">
    <source>
        <dbReference type="SMART" id="SM00646"/>
    </source>
</evidence>
<dbReference type="SMART" id="SM00646">
    <property type="entry name" value="Ami_3"/>
    <property type="match status" value="1"/>
</dbReference>
<keyword evidence="4" id="KW-1185">Reference proteome</keyword>